<dbReference type="PROSITE" id="PS51257">
    <property type="entry name" value="PROKAR_LIPOPROTEIN"/>
    <property type="match status" value="1"/>
</dbReference>
<feature type="domain" description="Capsule synthesis protein CapA" evidence="3">
    <location>
        <begin position="79"/>
        <end position="322"/>
    </location>
</feature>
<dbReference type="RefSeq" id="WP_202858576.1">
    <property type="nucleotide sequence ID" value="NZ_JAEUGD010000066.1"/>
</dbReference>
<dbReference type="InterPro" id="IPR029052">
    <property type="entry name" value="Metallo-depent_PP-like"/>
</dbReference>
<dbReference type="PANTHER" id="PTHR33393">
    <property type="entry name" value="POLYGLUTAMINE SYNTHESIS ACCESSORY PROTEIN RV0574C-RELATED"/>
    <property type="match status" value="1"/>
</dbReference>
<comment type="similarity">
    <text evidence="1">Belongs to the CapA family.</text>
</comment>
<keyword evidence="2" id="KW-0732">Signal</keyword>
<dbReference type="Proteomes" id="UP000614216">
    <property type="component" value="Unassembled WGS sequence"/>
</dbReference>
<dbReference type="SMART" id="SM00854">
    <property type="entry name" value="PGA_cap"/>
    <property type="match status" value="1"/>
</dbReference>
<proteinExistence type="inferred from homology"/>
<dbReference type="SUPFAM" id="SSF56300">
    <property type="entry name" value="Metallo-dependent phosphatases"/>
    <property type="match status" value="1"/>
</dbReference>
<reference evidence="4" key="1">
    <citation type="submission" date="2021-01" db="EMBL/GenBank/DDBJ databases">
        <title>Fulvivirga kasyanovii gen. nov., sp nov., a novel member of the phylum Bacteroidetes isolated from seawater in a mussel farm.</title>
        <authorList>
            <person name="Zhao L.-H."/>
            <person name="Wang Z.-J."/>
        </authorList>
    </citation>
    <scope>NUCLEOTIDE SEQUENCE</scope>
    <source>
        <strain evidence="4">29W222</strain>
    </source>
</reference>
<comment type="caution">
    <text evidence="4">The sequence shown here is derived from an EMBL/GenBank/DDBJ whole genome shotgun (WGS) entry which is preliminary data.</text>
</comment>
<evidence type="ECO:0000259" key="3">
    <source>
        <dbReference type="SMART" id="SM00854"/>
    </source>
</evidence>
<dbReference type="PANTHER" id="PTHR33393:SF11">
    <property type="entry name" value="POLYGLUTAMINE SYNTHESIS ACCESSORY PROTEIN RV0574C-RELATED"/>
    <property type="match status" value="1"/>
</dbReference>
<evidence type="ECO:0000313" key="5">
    <source>
        <dbReference type="Proteomes" id="UP000614216"/>
    </source>
</evidence>
<feature type="chain" id="PRO_5036943798" evidence="2">
    <location>
        <begin position="21"/>
        <end position="400"/>
    </location>
</feature>
<evidence type="ECO:0000313" key="4">
    <source>
        <dbReference type="EMBL" id="MBL6449043.1"/>
    </source>
</evidence>
<sequence>MIYTSIKYLCLLLAITVVFSACKVSRPSQKTTESQTDTLGIVKTDTTIQEPADSTIAQVPEVQDSVVIGIHRVLKDTLTIVGVGDIMMGTNYPENWYLPSNHGAQLFAEVDTILRNADVTFGNLEGVILNKGGDAKYCRDPKVCYIFRSPEYLAQNLVKTGFDVMSTANNHAGDFGTPGRKNTMKVLDSLGINHAGLLTNPYTTFERDGMRYGFAAFAPNTGTVSINDIANAKKIVAHLDSISDIVIISFHGGAEGSKYQHVTRKNEYFYGENRGNVYLFAHQVIDAGADIVFGHGPHVTRAVEVYKNKFIAYSLGNFCTYARFNLRGDNGLAPIIKVFTDSYGNFIKGEITPVIQIAPGGPSIDPQKRVISRLQQLTEKDFPEVKIKIDDSGIITYIQD</sequence>
<dbReference type="CDD" id="cd07381">
    <property type="entry name" value="MPP_CapA"/>
    <property type="match status" value="1"/>
</dbReference>
<dbReference type="Pfam" id="PF09587">
    <property type="entry name" value="PGA_cap"/>
    <property type="match status" value="1"/>
</dbReference>
<keyword evidence="5" id="KW-1185">Reference proteome</keyword>
<dbReference type="AlphaFoldDB" id="A0A937KGC1"/>
<gene>
    <name evidence="4" type="ORF">JMN32_22215</name>
</gene>
<organism evidence="4 5">
    <name type="scientific">Fulvivirga marina</name>
    <dbReference type="NCBI Taxonomy" id="2494733"/>
    <lineage>
        <taxon>Bacteria</taxon>
        <taxon>Pseudomonadati</taxon>
        <taxon>Bacteroidota</taxon>
        <taxon>Cytophagia</taxon>
        <taxon>Cytophagales</taxon>
        <taxon>Fulvivirgaceae</taxon>
        <taxon>Fulvivirga</taxon>
    </lineage>
</organism>
<protein>
    <submittedName>
        <fullName evidence="4">CapA family protein</fullName>
    </submittedName>
</protein>
<evidence type="ECO:0000256" key="2">
    <source>
        <dbReference type="SAM" id="SignalP"/>
    </source>
</evidence>
<name>A0A937KGC1_9BACT</name>
<evidence type="ECO:0000256" key="1">
    <source>
        <dbReference type="ARBA" id="ARBA00005662"/>
    </source>
</evidence>
<dbReference type="EMBL" id="JAEUGD010000066">
    <property type="protein sequence ID" value="MBL6449043.1"/>
    <property type="molecule type" value="Genomic_DNA"/>
</dbReference>
<feature type="signal peptide" evidence="2">
    <location>
        <begin position="1"/>
        <end position="20"/>
    </location>
</feature>
<dbReference type="InterPro" id="IPR019079">
    <property type="entry name" value="Capsule_synth_CapA"/>
</dbReference>
<dbReference type="InterPro" id="IPR052169">
    <property type="entry name" value="CW_Biosynth-Accessory"/>
</dbReference>
<accession>A0A937KGC1</accession>
<dbReference type="Gene3D" id="3.60.21.10">
    <property type="match status" value="1"/>
</dbReference>